<feature type="compositionally biased region" description="Polar residues" evidence="1">
    <location>
        <begin position="121"/>
        <end position="142"/>
    </location>
</feature>
<organism evidence="2 3">
    <name type="scientific">Roseibium aggregatum (strain ATCC 25650 / DSM 13394 / JCM 20685 / NBRC 16684 / NCIMB 2208 / IAM 12614 / B1)</name>
    <name type="common">Stappia aggregata</name>
    <dbReference type="NCBI Taxonomy" id="384765"/>
    <lineage>
        <taxon>Bacteria</taxon>
        <taxon>Pseudomonadati</taxon>
        <taxon>Pseudomonadota</taxon>
        <taxon>Alphaproteobacteria</taxon>
        <taxon>Hyphomicrobiales</taxon>
        <taxon>Stappiaceae</taxon>
        <taxon>Roseibium</taxon>
    </lineage>
</organism>
<sequence length="154" mass="17270">MQFEMFDADLIAFPLRRYARLTRFTADQLCGTKFETGEKIWSEVVQLMAGKLEGLGLSPDEIRREIVQFRTEVQHRIYQIEAGEIAKSNVANRSTEQSCTVVSLSSRRKPSRNRKDRLNGETGSQTKKSGSASSVPVPQTAQGCEPSSDERIKS</sequence>
<feature type="compositionally biased region" description="Basic residues" evidence="1">
    <location>
        <begin position="106"/>
        <end position="115"/>
    </location>
</feature>
<evidence type="ECO:0000313" key="3">
    <source>
        <dbReference type="Proteomes" id="UP000004848"/>
    </source>
</evidence>
<dbReference type="GeneID" id="68849997"/>
<name>A0P3T4_ROSAI</name>
<reference evidence="2 3" key="1">
    <citation type="submission" date="2006-05" db="EMBL/GenBank/DDBJ databases">
        <authorList>
            <person name="King G."/>
            <person name="Ferriera S."/>
            <person name="Johnson J."/>
            <person name="Kravitz S."/>
            <person name="Beeson K."/>
            <person name="Sutton G."/>
            <person name="Rogers Y.-H."/>
            <person name="Friedman R."/>
            <person name="Frazier M."/>
            <person name="Venter J.C."/>
        </authorList>
    </citation>
    <scope>NUCLEOTIDE SEQUENCE [LARGE SCALE GENOMIC DNA]</scope>
    <source>
        <strain evidence="3">ATCC 25650 / DSM 13394 / JCM 20685 / NBRC 16684 / NCIMB 2208 / IAM 12614 / B1</strain>
    </source>
</reference>
<dbReference type="AlphaFoldDB" id="A0P3T4"/>
<dbReference type="InterPro" id="IPR045720">
    <property type="entry name" value="DUF6074"/>
</dbReference>
<evidence type="ECO:0000256" key="1">
    <source>
        <dbReference type="SAM" id="MobiDB-lite"/>
    </source>
</evidence>
<proteinExistence type="predicted"/>
<accession>A0P3T4</accession>
<feature type="compositionally biased region" description="Polar residues" evidence="1">
    <location>
        <begin position="91"/>
        <end position="105"/>
    </location>
</feature>
<dbReference type="Pfam" id="PF19551">
    <property type="entry name" value="DUF6074"/>
    <property type="match status" value="1"/>
</dbReference>
<dbReference type="RefSeq" id="WP_006940302.1">
    <property type="nucleotide sequence ID" value="NZ_AAUW01000033.1"/>
</dbReference>
<gene>
    <name evidence="2" type="ORF">SIAM614_03638</name>
</gene>
<evidence type="ECO:0000313" key="2">
    <source>
        <dbReference type="EMBL" id="EAV40340.1"/>
    </source>
</evidence>
<dbReference type="EMBL" id="AAUW01000033">
    <property type="protein sequence ID" value="EAV40340.1"/>
    <property type="molecule type" value="Genomic_DNA"/>
</dbReference>
<comment type="caution">
    <text evidence="2">The sequence shown here is derived from an EMBL/GenBank/DDBJ whole genome shotgun (WGS) entry which is preliminary data.</text>
</comment>
<feature type="region of interest" description="Disordered" evidence="1">
    <location>
        <begin position="91"/>
        <end position="154"/>
    </location>
</feature>
<protein>
    <submittedName>
        <fullName evidence="2">Uncharacterized protein</fullName>
    </submittedName>
</protein>
<dbReference type="Proteomes" id="UP000004848">
    <property type="component" value="Unassembled WGS sequence"/>
</dbReference>